<proteinExistence type="predicted"/>
<evidence type="ECO:0000313" key="2">
    <source>
        <dbReference type="Proteomes" id="UP000319557"/>
    </source>
</evidence>
<sequence length="205" mass="22691">MRDSSWCGKQGEHLLRNAETYHGLATRHSGRYPETGTQLFREVSGPHPRAYHTKGRSMFSACFQGVLPSPSGRIINTLAPIPAGLDFPRKVTLSPFLKIKFAQELNLTPPPPSWQKKTSAGAAVDGCSRHTSLAIFPAAQLLLFKTLLLVTNSQHRAHHDVQQRDACHAANRSDALQTLYAIPQARCEMLQQRKLRAREPGAGFC</sequence>
<protein>
    <submittedName>
        <fullName evidence="1">Uncharacterized protein</fullName>
    </submittedName>
</protein>
<organism evidence="1 2">
    <name type="scientific">Rosistilla ulvae</name>
    <dbReference type="NCBI Taxonomy" id="1930277"/>
    <lineage>
        <taxon>Bacteria</taxon>
        <taxon>Pseudomonadati</taxon>
        <taxon>Planctomycetota</taxon>
        <taxon>Planctomycetia</taxon>
        <taxon>Pirellulales</taxon>
        <taxon>Pirellulaceae</taxon>
        <taxon>Rosistilla</taxon>
    </lineage>
</organism>
<reference evidence="1 2" key="1">
    <citation type="submission" date="2019-02" db="EMBL/GenBank/DDBJ databases">
        <title>Deep-cultivation of Planctomycetes and their phenomic and genomic characterization uncovers novel biology.</title>
        <authorList>
            <person name="Wiegand S."/>
            <person name="Jogler M."/>
            <person name="Boedeker C."/>
            <person name="Pinto D."/>
            <person name="Vollmers J."/>
            <person name="Rivas-Marin E."/>
            <person name="Kohn T."/>
            <person name="Peeters S.H."/>
            <person name="Heuer A."/>
            <person name="Rast P."/>
            <person name="Oberbeckmann S."/>
            <person name="Bunk B."/>
            <person name="Jeske O."/>
            <person name="Meyerdierks A."/>
            <person name="Storesund J.E."/>
            <person name="Kallscheuer N."/>
            <person name="Luecker S."/>
            <person name="Lage O.M."/>
            <person name="Pohl T."/>
            <person name="Merkel B.J."/>
            <person name="Hornburger P."/>
            <person name="Mueller R.-W."/>
            <person name="Bruemmer F."/>
            <person name="Labrenz M."/>
            <person name="Spormann A.M."/>
            <person name="Op den Camp H."/>
            <person name="Overmann J."/>
            <person name="Amann R."/>
            <person name="Jetten M.S.M."/>
            <person name="Mascher T."/>
            <person name="Medema M.H."/>
            <person name="Devos D.P."/>
            <person name="Kaster A.-K."/>
            <person name="Ovreas L."/>
            <person name="Rohde M."/>
            <person name="Galperin M.Y."/>
            <person name="Jogler C."/>
        </authorList>
    </citation>
    <scope>NUCLEOTIDE SEQUENCE [LARGE SCALE GENOMIC DNA]</scope>
    <source>
        <strain evidence="1 2">EC9</strain>
    </source>
</reference>
<evidence type="ECO:0000313" key="1">
    <source>
        <dbReference type="EMBL" id="QDS86097.1"/>
    </source>
</evidence>
<accession>A0A517LU02</accession>
<dbReference type="KEGG" id="ruv:EC9_02550"/>
<keyword evidence="2" id="KW-1185">Reference proteome</keyword>
<dbReference type="AlphaFoldDB" id="A0A517LU02"/>
<gene>
    <name evidence="1" type="ORF">EC9_02550</name>
</gene>
<dbReference type="Proteomes" id="UP000319557">
    <property type="component" value="Chromosome"/>
</dbReference>
<dbReference type="EMBL" id="CP036261">
    <property type="protein sequence ID" value="QDS86097.1"/>
    <property type="molecule type" value="Genomic_DNA"/>
</dbReference>
<name>A0A517LU02_9BACT</name>